<feature type="domain" description="HTH lysR-type" evidence="6">
    <location>
        <begin position="1"/>
        <end position="60"/>
    </location>
</feature>
<dbReference type="InterPro" id="IPR000847">
    <property type="entry name" value="LysR_HTH_N"/>
</dbReference>
<dbReference type="AlphaFoldDB" id="A0A3G2JER9"/>
<feature type="region of interest" description="Disordered" evidence="5">
    <location>
        <begin position="327"/>
        <end position="358"/>
    </location>
</feature>
<dbReference type="InterPro" id="IPR036388">
    <property type="entry name" value="WH-like_DNA-bd_sf"/>
</dbReference>
<dbReference type="SUPFAM" id="SSF53850">
    <property type="entry name" value="Periplasmic binding protein-like II"/>
    <property type="match status" value="1"/>
</dbReference>
<evidence type="ECO:0000256" key="3">
    <source>
        <dbReference type="ARBA" id="ARBA00023125"/>
    </source>
</evidence>
<keyword evidence="4" id="KW-0804">Transcription</keyword>
<accession>A0A3G2JER9</accession>
<dbReference type="EMBL" id="CP033073">
    <property type="protein sequence ID" value="AYN38217.1"/>
    <property type="molecule type" value="Genomic_DNA"/>
</dbReference>
<dbReference type="Pfam" id="PF00126">
    <property type="entry name" value="HTH_1"/>
    <property type="match status" value="1"/>
</dbReference>
<dbReference type="InterPro" id="IPR036390">
    <property type="entry name" value="WH_DNA-bd_sf"/>
</dbReference>
<comment type="similarity">
    <text evidence="1">Belongs to the LysR transcriptional regulatory family.</text>
</comment>
<keyword evidence="8" id="KW-1185">Reference proteome</keyword>
<dbReference type="PANTHER" id="PTHR30346">
    <property type="entry name" value="TRANSCRIPTIONAL DUAL REGULATOR HCAR-RELATED"/>
    <property type="match status" value="1"/>
</dbReference>
<dbReference type="KEGG" id="sdd:D9753_03885"/>
<organism evidence="7 8">
    <name type="scientific">Streptomyces dangxiongensis</name>
    <dbReference type="NCBI Taxonomy" id="1442032"/>
    <lineage>
        <taxon>Bacteria</taxon>
        <taxon>Bacillati</taxon>
        <taxon>Actinomycetota</taxon>
        <taxon>Actinomycetes</taxon>
        <taxon>Kitasatosporales</taxon>
        <taxon>Streptomycetaceae</taxon>
        <taxon>Streptomyces</taxon>
    </lineage>
</organism>
<keyword evidence="2" id="KW-0805">Transcription regulation</keyword>
<evidence type="ECO:0000313" key="7">
    <source>
        <dbReference type="EMBL" id="AYN38217.1"/>
    </source>
</evidence>
<keyword evidence="3" id="KW-0238">DNA-binding</keyword>
<sequence length="358" mass="38591">MDISMKGLRCFVAVAEERHFGHAAERLGIAQPAVTQQLQRLEAALDMKLVHRDGRTVLLTEAGAAFLSHARDALESSQLAVQAGKAATRGQGGMLTIGLAPAVPPAHLADLLRRFATDRPRIRLQIRETRLEDTLAQLAQGTIQLALASGFAAPSRPPQIEAIQLAEETLAVALHRDHPLVGRAVLHLADLADERFSVITRDAVRGQPFGIHGLCQRTGFQALKFAEVHDVTLQLAMIATGLSVGVLPSSMSRYAPAEVAFVPLAHEDPLRTLLLYDRRHVPVGVREILRLATPTSPPPSVGKRELQQLSKTELYQRAGEQGIAGVRAHQHAAATGRKGAGSARTIRTITPSADPEEE</sequence>
<dbReference type="Pfam" id="PF03466">
    <property type="entry name" value="LysR_substrate"/>
    <property type="match status" value="1"/>
</dbReference>
<dbReference type="PRINTS" id="PR00039">
    <property type="entry name" value="HTHLYSR"/>
</dbReference>
<evidence type="ECO:0000256" key="5">
    <source>
        <dbReference type="SAM" id="MobiDB-lite"/>
    </source>
</evidence>
<gene>
    <name evidence="7" type="ORF">D9753_03885</name>
</gene>
<dbReference type="Gene3D" id="1.10.10.10">
    <property type="entry name" value="Winged helix-like DNA-binding domain superfamily/Winged helix DNA-binding domain"/>
    <property type="match status" value="1"/>
</dbReference>
<dbReference type="GO" id="GO:0032993">
    <property type="term" value="C:protein-DNA complex"/>
    <property type="evidence" value="ECO:0007669"/>
    <property type="project" value="TreeGrafter"/>
</dbReference>
<evidence type="ECO:0000256" key="1">
    <source>
        <dbReference type="ARBA" id="ARBA00009437"/>
    </source>
</evidence>
<dbReference type="SUPFAM" id="SSF46785">
    <property type="entry name" value="Winged helix' DNA-binding domain"/>
    <property type="match status" value="1"/>
</dbReference>
<dbReference type="GO" id="GO:0003700">
    <property type="term" value="F:DNA-binding transcription factor activity"/>
    <property type="evidence" value="ECO:0007669"/>
    <property type="project" value="InterPro"/>
</dbReference>
<evidence type="ECO:0000313" key="8">
    <source>
        <dbReference type="Proteomes" id="UP000268329"/>
    </source>
</evidence>
<dbReference type="PANTHER" id="PTHR30346:SF17">
    <property type="entry name" value="LYSR FAMILY TRANSCRIPTIONAL REGULATOR"/>
    <property type="match status" value="1"/>
</dbReference>
<dbReference type="Gene3D" id="3.40.190.10">
    <property type="entry name" value="Periplasmic binding protein-like II"/>
    <property type="match status" value="2"/>
</dbReference>
<dbReference type="GO" id="GO:0003677">
    <property type="term" value="F:DNA binding"/>
    <property type="evidence" value="ECO:0007669"/>
    <property type="project" value="UniProtKB-KW"/>
</dbReference>
<protein>
    <submittedName>
        <fullName evidence="7">LysR family transcriptional regulator</fullName>
    </submittedName>
</protein>
<dbReference type="RefSeq" id="WP_121785725.1">
    <property type="nucleotide sequence ID" value="NZ_CP033073.1"/>
</dbReference>
<name>A0A3G2JER9_9ACTN</name>
<dbReference type="PROSITE" id="PS50931">
    <property type="entry name" value="HTH_LYSR"/>
    <property type="match status" value="1"/>
</dbReference>
<dbReference type="InterPro" id="IPR005119">
    <property type="entry name" value="LysR_subst-bd"/>
</dbReference>
<dbReference type="FunFam" id="1.10.10.10:FF:000001">
    <property type="entry name" value="LysR family transcriptional regulator"/>
    <property type="match status" value="1"/>
</dbReference>
<evidence type="ECO:0000259" key="6">
    <source>
        <dbReference type="PROSITE" id="PS50931"/>
    </source>
</evidence>
<evidence type="ECO:0000256" key="2">
    <source>
        <dbReference type="ARBA" id="ARBA00023015"/>
    </source>
</evidence>
<dbReference type="OrthoDB" id="79118at2"/>
<dbReference type="CDD" id="cd08414">
    <property type="entry name" value="PBP2_LTTR_aromatics_like"/>
    <property type="match status" value="1"/>
</dbReference>
<reference evidence="7 8" key="1">
    <citation type="submission" date="2018-10" db="EMBL/GenBank/DDBJ databases">
        <title>The genome of Streptomyces dangxiongensis Z022.</title>
        <authorList>
            <person name="Zhang B."/>
        </authorList>
    </citation>
    <scope>NUCLEOTIDE SEQUENCE [LARGE SCALE GENOMIC DNA]</scope>
    <source>
        <strain evidence="7 8">Z022</strain>
    </source>
</reference>
<evidence type="ECO:0000256" key="4">
    <source>
        <dbReference type="ARBA" id="ARBA00023163"/>
    </source>
</evidence>
<proteinExistence type="inferred from homology"/>
<dbReference type="Proteomes" id="UP000268329">
    <property type="component" value="Chromosome"/>
</dbReference>